<protein>
    <submittedName>
        <fullName evidence="2">Uncharacterized protein</fullName>
    </submittedName>
</protein>
<keyword evidence="1" id="KW-0812">Transmembrane</keyword>
<name>A0A2J6PRF7_9HELO</name>
<organism evidence="2 3">
    <name type="scientific">Hyaloscypha hepaticicola</name>
    <dbReference type="NCBI Taxonomy" id="2082293"/>
    <lineage>
        <taxon>Eukaryota</taxon>
        <taxon>Fungi</taxon>
        <taxon>Dikarya</taxon>
        <taxon>Ascomycota</taxon>
        <taxon>Pezizomycotina</taxon>
        <taxon>Leotiomycetes</taxon>
        <taxon>Helotiales</taxon>
        <taxon>Hyaloscyphaceae</taxon>
        <taxon>Hyaloscypha</taxon>
    </lineage>
</organism>
<dbReference type="AlphaFoldDB" id="A0A2J6PRF7"/>
<accession>A0A2J6PRF7</accession>
<sequence length="127" mass="14607">MNYESANRQTKTAVRLIELSPASTSSKNGDNVEAELLRAFDRLDIQAMSQTDPHMLQEHLRLLDCNAGLLAEIPERFEDVVTARHYFKLVVWHIFFFFAPRSVTIVSWPLLLRRKSPSAHNLLTQLT</sequence>
<evidence type="ECO:0000256" key="1">
    <source>
        <dbReference type="SAM" id="Phobius"/>
    </source>
</evidence>
<dbReference type="STRING" id="1745343.A0A2J6PRF7"/>
<evidence type="ECO:0000313" key="3">
    <source>
        <dbReference type="Proteomes" id="UP000235672"/>
    </source>
</evidence>
<keyword evidence="1" id="KW-0472">Membrane</keyword>
<reference evidence="2 3" key="1">
    <citation type="submission" date="2016-05" db="EMBL/GenBank/DDBJ databases">
        <title>A degradative enzymes factory behind the ericoid mycorrhizal symbiosis.</title>
        <authorList>
            <consortium name="DOE Joint Genome Institute"/>
            <person name="Martino E."/>
            <person name="Morin E."/>
            <person name="Grelet G."/>
            <person name="Kuo A."/>
            <person name="Kohler A."/>
            <person name="Daghino S."/>
            <person name="Barry K."/>
            <person name="Choi C."/>
            <person name="Cichocki N."/>
            <person name="Clum A."/>
            <person name="Copeland A."/>
            <person name="Hainaut M."/>
            <person name="Haridas S."/>
            <person name="Labutti K."/>
            <person name="Lindquist E."/>
            <person name="Lipzen A."/>
            <person name="Khouja H.-R."/>
            <person name="Murat C."/>
            <person name="Ohm R."/>
            <person name="Olson A."/>
            <person name="Spatafora J."/>
            <person name="Veneault-Fourrey C."/>
            <person name="Henrissat B."/>
            <person name="Grigoriev I."/>
            <person name="Martin F."/>
            <person name="Perotto S."/>
        </authorList>
    </citation>
    <scope>NUCLEOTIDE SEQUENCE [LARGE SCALE GENOMIC DNA]</scope>
    <source>
        <strain evidence="2 3">UAMH 7357</strain>
    </source>
</reference>
<feature type="transmembrane region" description="Helical" evidence="1">
    <location>
        <begin position="90"/>
        <end position="112"/>
    </location>
</feature>
<dbReference type="Proteomes" id="UP000235672">
    <property type="component" value="Unassembled WGS sequence"/>
</dbReference>
<evidence type="ECO:0000313" key="2">
    <source>
        <dbReference type="EMBL" id="PMD16581.1"/>
    </source>
</evidence>
<gene>
    <name evidence="2" type="ORF">NA56DRAFT_708814</name>
</gene>
<dbReference type="EMBL" id="KZ613505">
    <property type="protein sequence ID" value="PMD16581.1"/>
    <property type="molecule type" value="Genomic_DNA"/>
</dbReference>
<keyword evidence="1" id="KW-1133">Transmembrane helix</keyword>
<proteinExistence type="predicted"/>
<keyword evidence="3" id="KW-1185">Reference proteome</keyword>